<accession>A0A8J8VWA2</accession>
<dbReference type="NCBIfam" id="TIGR01326">
    <property type="entry name" value="OAH_OAS_sulfhy"/>
    <property type="match status" value="1"/>
</dbReference>
<evidence type="ECO:0000256" key="12">
    <source>
        <dbReference type="ARBA" id="ARBA00066529"/>
    </source>
</evidence>
<dbReference type="InterPro" id="IPR015422">
    <property type="entry name" value="PyrdxlP-dep_Trfase_small"/>
</dbReference>
<dbReference type="InterPro" id="IPR006235">
    <property type="entry name" value="OAc-hSer/O-AcSer_sulfhydrylase"/>
</dbReference>
<comment type="subcellular location">
    <subcellularLocation>
        <location evidence="2">Cytoplasm</location>
    </subcellularLocation>
</comment>
<evidence type="ECO:0000313" key="16">
    <source>
        <dbReference type="Proteomes" id="UP000631181"/>
    </source>
</evidence>
<evidence type="ECO:0000256" key="13">
    <source>
        <dbReference type="PIRSR" id="PIRSR001434-2"/>
    </source>
</evidence>
<dbReference type="PROSITE" id="PS00868">
    <property type="entry name" value="CYS_MET_METAB_PP"/>
    <property type="match status" value="1"/>
</dbReference>
<comment type="pathway">
    <text evidence="11">Amino-acid biosynthesis; L-methionine biosynthesis via de novo pathway; L-homocysteine from O-acetyl-L-homoserine.</text>
</comment>
<comment type="caution">
    <text evidence="15">The sequence shown here is derived from an EMBL/GenBank/DDBJ whole genome shotgun (WGS) entry which is preliminary data.</text>
</comment>
<dbReference type="OrthoDB" id="3512640at2759"/>
<keyword evidence="4" id="KW-0963">Cytoplasm</keyword>
<dbReference type="EMBL" id="WIWV01000174">
    <property type="protein sequence ID" value="KAF7712467.1"/>
    <property type="molecule type" value="Genomic_DNA"/>
</dbReference>
<dbReference type="PIRSF" id="PIRSF001434">
    <property type="entry name" value="CGS"/>
    <property type="match status" value="1"/>
</dbReference>
<organism evidence="15 16">
    <name type="scientific">Penicillium ucsense</name>
    <dbReference type="NCBI Taxonomy" id="2839758"/>
    <lineage>
        <taxon>Eukaryota</taxon>
        <taxon>Fungi</taxon>
        <taxon>Dikarya</taxon>
        <taxon>Ascomycota</taxon>
        <taxon>Pezizomycotina</taxon>
        <taxon>Eurotiomycetes</taxon>
        <taxon>Eurotiomycetidae</taxon>
        <taxon>Eurotiales</taxon>
        <taxon>Aspergillaceae</taxon>
        <taxon>Penicillium</taxon>
    </lineage>
</organism>
<dbReference type="InterPro" id="IPR015421">
    <property type="entry name" value="PyrdxlP-dep_Trfase_major"/>
</dbReference>
<dbReference type="GO" id="GO:0003961">
    <property type="term" value="F:O-acetylhomoserine aminocarboxypropyltransferase activity"/>
    <property type="evidence" value="ECO:0007669"/>
    <property type="project" value="UniProtKB-EC"/>
</dbReference>
<comment type="similarity">
    <text evidence="3 14">Belongs to the trans-sulfuration enzymes family.</text>
</comment>
<dbReference type="InterPro" id="IPR000277">
    <property type="entry name" value="Cys/Met-Metab_PyrdxlP-dep_enz"/>
</dbReference>
<evidence type="ECO:0000256" key="3">
    <source>
        <dbReference type="ARBA" id="ARBA00009077"/>
    </source>
</evidence>
<dbReference type="CDD" id="cd00614">
    <property type="entry name" value="CGS_like"/>
    <property type="match status" value="1"/>
</dbReference>
<proteinExistence type="inferred from homology"/>
<comment type="catalytic activity">
    <reaction evidence="10">
        <text>O-acetyl-L-homoserine + hydrogen sulfide = L-homocysteine + acetate</text>
        <dbReference type="Rhea" id="RHEA:27822"/>
        <dbReference type="ChEBI" id="CHEBI:29919"/>
        <dbReference type="ChEBI" id="CHEBI:30089"/>
        <dbReference type="ChEBI" id="CHEBI:57716"/>
        <dbReference type="ChEBI" id="CHEBI:58199"/>
        <dbReference type="EC" id="2.5.1.49"/>
    </reaction>
</comment>
<dbReference type="PANTHER" id="PTHR43797">
    <property type="entry name" value="HOMOCYSTEINE/CYSTEINE SYNTHASE"/>
    <property type="match status" value="1"/>
</dbReference>
<keyword evidence="16" id="KW-1185">Reference proteome</keyword>
<name>A0A8J8VWA2_9EURO</name>
<comment type="cofactor">
    <cofactor evidence="1 14">
        <name>pyridoxal 5'-phosphate</name>
        <dbReference type="ChEBI" id="CHEBI:597326"/>
    </cofactor>
</comment>
<dbReference type="GO" id="GO:0030170">
    <property type="term" value="F:pyridoxal phosphate binding"/>
    <property type="evidence" value="ECO:0007669"/>
    <property type="project" value="InterPro"/>
</dbReference>
<protein>
    <recommendedName>
        <fullName evidence="12">O-acetylhomoserine aminocarboxypropyltransferase</fullName>
        <ecNumber evidence="12">2.5.1.49</ecNumber>
    </recommendedName>
</protein>
<dbReference type="AlphaFoldDB" id="A0A8J8VWA2"/>
<dbReference type="SUPFAM" id="SSF53383">
    <property type="entry name" value="PLP-dependent transferases"/>
    <property type="match status" value="1"/>
</dbReference>
<feature type="modified residue" description="N6-(pyridoxal phosphate)lysine" evidence="13">
    <location>
        <position position="211"/>
    </location>
</feature>
<dbReference type="GO" id="GO:0019346">
    <property type="term" value="P:transsulfuration"/>
    <property type="evidence" value="ECO:0007669"/>
    <property type="project" value="InterPro"/>
</dbReference>
<dbReference type="InterPro" id="IPR015424">
    <property type="entry name" value="PyrdxlP-dep_Trfase"/>
</dbReference>
<evidence type="ECO:0000256" key="6">
    <source>
        <dbReference type="ARBA" id="ARBA00022679"/>
    </source>
</evidence>
<evidence type="ECO:0000256" key="5">
    <source>
        <dbReference type="ARBA" id="ARBA00022605"/>
    </source>
</evidence>
<evidence type="ECO:0000256" key="11">
    <source>
        <dbReference type="ARBA" id="ARBA00060627"/>
    </source>
</evidence>
<evidence type="ECO:0000256" key="10">
    <source>
        <dbReference type="ARBA" id="ARBA00052629"/>
    </source>
</evidence>
<dbReference type="GO" id="GO:0006535">
    <property type="term" value="P:cysteine biosynthetic process from serine"/>
    <property type="evidence" value="ECO:0007669"/>
    <property type="project" value="TreeGrafter"/>
</dbReference>
<dbReference type="Pfam" id="PF01053">
    <property type="entry name" value="Cys_Met_Meta_PP"/>
    <property type="match status" value="1"/>
</dbReference>
<evidence type="ECO:0000256" key="7">
    <source>
        <dbReference type="ARBA" id="ARBA00022898"/>
    </source>
</evidence>
<keyword evidence="5" id="KW-0028">Amino-acid biosynthesis</keyword>
<dbReference type="EC" id="2.5.1.49" evidence="12"/>
<dbReference type="FunFam" id="3.40.640.10:FF:000035">
    <property type="entry name" value="O-succinylhomoserine sulfhydrylase"/>
    <property type="match status" value="1"/>
</dbReference>
<evidence type="ECO:0000256" key="14">
    <source>
        <dbReference type="RuleBase" id="RU362118"/>
    </source>
</evidence>
<dbReference type="GO" id="GO:0005737">
    <property type="term" value="C:cytoplasm"/>
    <property type="evidence" value="ECO:0007669"/>
    <property type="project" value="UniProtKB-SubCell"/>
</dbReference>
<dbReference type="Proteomes" id="UP000631181">
    <property type="component" value="Unassembled WGS sequence"/>
</dbReference>
<dbReference type="PANTHER" id="PTHR43797:SF2">
    <property type="entry name" value="HOMOCYSTEINE_CYSTEINE SYNTHASE"/>
    <property type="match status" value="1"/>
</dbReference>
<keyword evidence="7 13" id="KW-0663">Pyridoxal phosphate</keyword>
<gene>
    <name evidence="15" type="ORF">PECM_002740</name>
</gene>
<keyword evidence="6" id="KW-0808">Transferase</keyword>
<evidence type="ECO:0000256" key="1">
    <source>
        <dbReference type="ARBA" id="ARBA00001933"/>
    </source>
</evidence>
<evidence type="ECO:0000256" key="8">
    <source>
        <dbReference type="ARBA" id="ARBA00023167"/>
    </source>
</evidence>
<dbReference type="GO" id="GO:0004124">
    <property type="term" value="F:cysteine synthase activity"/>
    <property type="evidence" value="ECO:0007669"/>
    <property type="project" value="TreeGrafter"/>
</dbReference>
<dbReference type="Gene3D" id="3.40.640.10">
    <property type="entry name" value="Type I PLP-dependent aspartate aminotransferase-like (Major domain)"/>
    <property type="match status" value="1"/>
</dbReference>
<evidence type="ECO:0000256" key="2">
    <source>
        <dbReference type="ARBA" id="ARBA00004496"/>
    </source>
</evidence>
<evidence type="ECO:0000256" key="4">
    <source>
        <dbReference type="ARBA" id="ARBA00022490"/>
    </source>
</evidence>
<sequence length="439" mass="47044">MADQKNLHFDTLQLHAGHEPDSTTNSRAVPIYATTSYTFNDSAHGARLFGLKEFGNIYSRIMNPTVDVFEKRVAALEGGVAAVAASSGQSAQFMAIAALAHAGDNIVSTSNLYGGTYNQFKVMLPRLGITTKFVNGDNPADIAAAIDDRTKAVYVETIGNPRYNVPDFEAVAKVAHDKGVPLVVDNTFGAGGYFARPIDHGADIVVESATKWIGGHGTTIGGVVVDSGNFDWGKNAARFPQFIEPSEGYHGLKFWETFGPIAFAIRVRVEILRDLGSALNPFAAQQLILGLETLSLRCERHASNALALARWLKTNEHVSWVSYPGLEEHASHATAKKYLTRGFGGVLSVGIKGGAAAGSQVVDGFKLISNLANVGDAKTLAIHPWSTTHEQLSDQEKLDSGVTEDAIRISVGIEHIDDIIADFEQSLRASQAALPDRTA</sequence>
<keyword evidence="8" id="KW-0486">Methionine biosynthesis</keyword>
<evidence type="ECO:0000313" key="15">
    <source>
        <dbReference type="EMBL" id="KAF7712467.1"/>
    </source>
</evidence>
<dbReference type="FunFam" id="3.90.1150.10:FF:000083">
    <property type="entry name" value="O-acetylhomoserine sulfhydrylase"/>
    <property type="match status" value="1"/>
</dbReference>
<dbReference type="InterPro" id="IPR054542">
    <property type="entry name" value="Cys_met_metab_PP"/>
</dbReference>
<dbReference type="Gene3D" id="3.90.1150.10">
    <property type="entry name" value="Aspartate Aminotransferase, domain 1"/>
    <property type="match status" value="1"/>
</dbReference>
<reference evidence="15" key="1">
    <citation type="journal article" date="2020" name="Front. Microbiol.">
        <title>Gene regulatory networks of Penicillium echinulatum 2HH and Penicillium oxalicum 114-2 inferred by a computational biology approach.</title>
        <authorList>
            <person name="Lenz A.R."/>
            <person name="Galan-Vasquez E."/>
            <person name="Balbinot E."/>
            <person name="De Abreu F.P."/>
            <person name="De Oliveira N.S."/>
            <person name="Da Rosa L.O."/>
            <person name="De Avila E Silva S."/>
            <person name="Camassola M."/>
            <person name="Dillon A.J.P."/>
            <person name="Perez-Rueda E."/>
        </authorList>
    </citation>
    <scope>NUCLEOTIDE SEQUENCE</scope>
    <source>
        <strain evidence="15">S1M29</strain>
    </source>
</reference>
<comment type="catalytic activity">
    <reaction evidence="9">
        <text>O-acetyl-L-homoserine + methanethiol = L-methionine + acetate + H(+)</text>
        <dbReference type="Rhea" id="RHEA:10048"/>
        <dbReference type="ChEBI" id="CHEBI:15378"/>
        <dbReference type="ChEBI" id="CHEBI:16007"/>
        <dbReference type="ChEBI" id="CHEBI:30089"/>
        <dbReference type="ChEBI" id="CHEBI:57716"/>
        <dbReference type="ChEBI" id="CHEBI:57844"/>
        <dbReference type="EC" id="2.5.1.49"/>
    </reaction>
</comment>
<evidence type="ECO:0000256" key="9">
    <source>
        <dbReference type="ARBA" id="ARBA00050655"/>
    </source>
</evidence>
<dbReference type="GO" id="GO:0071269">
    <property type="term" value="P:L-homocysteine biosynthetic process"/>
    <property type="evidence" value="ECO:0007669"/>
    <property type="project" value="TreeGrafter"/>
</dbReference>